<organism evidence="2 3">
    <name type="scientific">Shiella aurantiaca</name>
    <dbReference type="NCBI Taxonomy" id="3058365"/>
    <lineage>
        <taxon>Bacteria</taxon>
        <taxon>Pseudomonadati</taxon>
        <taxon>Bacteroidota</taxon>
        <taxon>Cytophagia</taxon>
        <taxon>Cytophagales</taxon>
        <taxon>Shiellaceae</taxon>
        <taxon>Shiella</taxon>
    </lineage>
</organism>
<dbReference type="InterPro" id="IPR041685">
    <property type="entry name" value="AAA_GajA/Old/RecF-like"/>
</dbReference>
<dbReference type="RefSeq" id="WP_320002963.1">
    <property type="nucleotide sequence ID" value="NZ_JAUHJS010000002.1"/>
</dbReference>
<feature type="domain" description="Endonuclease GajA/Old nuclease/RecF-like AAA" evidence="1">
    <location>
        <begin position="2"/>
        <end position="351"/>
    </location>
</feature>
<keyword evidence="3" id="KW-1185">Reference proteome</keyword>
<evidence type="ECO:0000313" key="3">
    <source>
        <dbReference type="Proteomes" id="UP001168552"/>
    </source>
</evidence>
<evidence type="ECO:0000313" key="2">
    <source>
        <dbReference type="EMBL" id="MDN4164434.1"/>
    </source>
</evidence>
<accession>A0ABT8F259</accession>
<dbReference type="SUPFAM" id="SSF52540">
    <property type="entry name" value="P-loop containing nucleoside triphosphate hydrolases"/>
    <property type="match status" value="1"/>
</dbReference>
<sequence>MESIEIRNFGPIKKVKVEIKDVNVLIGTTSSGKSTVAKLICIFNSNEFIRSGNESIFSKLLKEYNIDFEISPKTYIKYCKDNYHWILEKNELSNNYPFKGLVSILRPFFEDLLTNKNQGDGFPLNKATLSLLLLNTINFDELELEKNIAFDNKKAIEIGNQIEQIQKLRNEINHGEYGHINTVIDTLGSFYMNIRDEIEIFNPLYIPAERIVLSMVAESVFGLLKNDVSLAKCIKDFGSRFESARKELKEVKIDLLNASFKYSDKENILTLEDGASIKLEHASSGFQSLTPLFIVIEHFLTKKNVIRNFVAVEEPELNLYPTVQKELVEHLIQKTQSAKDKIIITTHSPYVLTTLDNLIQAKNTADKKPEMKGAVEELVSPKRWLDFKNVSSYYFEKGKCKSTLDKESRSIGASNIDDVSISLGNTYEKLLEIKYS</sequence>
<dbReference type="Gene3D" id="3.40.50.300">
    <property type="entry name" value="P-loop containing nucleotide triphosphate hydrolases"/>
    <property type="match status" value="1"/>
</dbReference>
<evidence type="ECO:0000259" key="1">
    <source>
        <dbReference type="Pfam" id="PF13175"/>
    </source>
</evidence>
<dbReference type="EMBL" id="JAUHJS010000002">
    <property type="protein sequence ID" value="MDN4164434.1"/>
    <property type="molecule type" value="Genomic_DNA"/>
</dbReference>
<dbReference type="InterPro" id="IPR051396">
    <property type="entry name" value="Bact_Antivir_Def_Nuclease"/>
</dbReference>
<proteinExistence type="predicted"/>
<reference evidence="2" key="1">
    <citation type="submission" date="2023-06" db="EMBL/GenBank/DDBJ databases">
        <title>Cytophagales bacterium Strain LB-30, isolated from soil.</title>
        <authorList>
            <person name="Liu B."/>
        </authorList>
    </citation>
    <scope>NUCLEOTIDE SEQUENCE</scope>
    <source>
        <strain evidence="2">LB-30</strain>
    </source>
</reference>
<dbReference type="PANTHER" id="PTHR43581:SF4">
    <property type="entry name" value="ATP_GTP PHOSPHATASE"/>
    <property type="match status" value="1"/>
</dbReference>
<gene>
    <name evidence="2" type="ORF">QWY31_02920</name>
</gene>
<comment type="caution">
    <text evidence="2">The sequence shown here is derived from an EMBL/GenBank/DDBJ whole genome shotgun (WGS) entry which is preliminary data.</text>
</comment>
<dbReference type="Proteomes" id="UP001168552">
    <property type="component" value="Unassembled WGS sequence"/>
</dbReference>
<dbReference type="InterPro" id="IPR027417">
    <property type="entry name" value="P-loop_NTPase"/>
</dbReference>
<dbReference type="Pfam" id="PF13175">
    <property type="entry name" value="AAA_15"/>
    <property type="match status" value="1"/>
</dbReference>
<dbReference type="PANTHER" id="PTHR43581">
    <property type="entry name" value="ATP/GTP PHOSPHATASE"/>
    <property type="match status" value="1"/>
</dbReference>
<name>A0ABT8F259_9BACT</name>
<protein>
    <submittedName>
        <fullName evidence="2">AAA family ATPase</fullName>
    </submittedName>
</protein>